<dbReference type="Pfam" id="PF07686">
    <property type="entry name" value="V-set"/>
    <property type="match status" value="1"/>
</dbReference>
<keyword evidence="4" id="KW-0732">Signal</keyword>
<dbReference type="AlphaFoldDB" id="A0A091D4K3"/>
<dbReference type="GO" id="GO:0002250">
    <property type="term" value="P:adaptive immune response"/>
    <property type="evidence" value="ECO:0007669"/>
    <property type="project" value="UniProtKB-KW"/>
</dbReference>
<evidence type="ECO:0000256" key="2">
    <source>
        <dbReference type="ARBA" id="ARBA00023130"/>
    </source>
</evidence>
<dbReference type="InterPro" id="IPR050150">
    <property type="entry name" value="IgV_Light_Chain"/>
</dbReference>
<dbReference type="SMART" id="SM00409">
    <property type="entry name" value="IG"/>
    <property type="match status" value="1"/>
</dbReference>
<dbReference type="PANTHER" id="PTHR23267">
    <property type="entry name" value="IMMUNOGLOBULIN LIGHT CHAIN"/>
    <property type="match status" value="1"/>
</dbReference>
<keyword evidence="1" id="KW-0391">Immunity</keyword>
<protein>
    <submittedName>
        <fullName evidence="6">Ig kappa chain V-V region L6</fullName>
    </submittedName>
</protein>
<organism evidence="6 7">
    <name type="scientific">Fukomys damarensis</name>
    <name type="common">Damaraland mole rat</name>
    <name type="synonym">Cryptomys damarensis</name>
    <dbReference type="NCBI Taxonomy" id="885580"/>
    <lineage>
        <taxon>Eukaryota</taxon>
        <taxon>Metazoa</taxon>
        <taxon>Chordata</taxon>
        <taxon>Craniata</taxon>
        <taxon>Vertebrata</taxon>
        <taxon>Euteleostomi</taxon>
        <taxon>Mammalia</taxon>
        <taxon>Eutheria</taxon>
        <taxon>Euarchontoglires</taxon>
        <taxon>Glires</taxon>
        <taxon>Rodentia</taxon>
        <taxon>Hystricomorpha</taxon>
        <taxon>Bathyergidae</taxon>
        <taxon>Fukomys</taxon>
    </lineage>
</organism>
<dbReference type="PROSITE" id="PS50835">
    <property type="entry name" value="IG_LIKE"/>
    <property type="match status" value="1"/>
</dbReference>
<evidence type="ECO:0000313" key="7">
    <source>
        <dbReference type="Proteomes" id="UP000028990"/>
    </source>
</evidence>
<feature type="chain" id="PRO_5001872994" evidence="4">
    <location>
        <begin position="23"/>
        <end position="125"/>
    </location>
</feature>
<dbReference type="InterPro" id="IPR007110">
    <property type="entry name" value="Ig-like_dom"/>
</dbReference>
<dbReference type="GO" id="GO:0019814">
    <property type="term" value="C:immunoglobulin complex"/>
    <property type="evidence" value="ECO:0007669"/>
    <property type="project" value="UniProtKB-KW"/>
</dbReference>
<gene>
    <name evidence="6" type="ORF">H920_11584</name>
</gene>
<keyword evidence="2" id="KW-1064">Adaptive immunity</keyword>
<name>A0A091D4K3_FUKDA</name>
<dbReference type="InterPro" id="IPR013106">
    <property type="entry name" value="Ig_V-set"/>
</dbReference>
<dbReference type="CDD" id="cd04980">
    <property type="entry name" value="IgV_L_kappa"/>
    <property type="match status" value="1"/>
</dbReference>
<feature type="signal peptide" evidence="4">
    <location>
        <begin position="1"/>
        <end position="22"/>
    </location>
</feature>
<dbReference type="GO" id="GO:0005886">
    <property type="term" value="C:plasma membrane"/>
    <property type="evidence" value="ECO:0007669"/>
    <property type="project" value="UniProtKB-ARBA"/>
</dbReference>
<dbReference type="InterPro" id="IPR003599">
    <property type="entry name" value="Ig_sub"/>
</dbReference>
<proteinExistence type="predicted"/>
<keyword evidence="7" id="KW-1185">Reference proteome</keyword>
<dbReference type="SUPFAM" id="SSF48726">
    <property type="entry name" value="Immunoglobulin"/>
    <property type="match status" value="1"/>
</dbReference>
<sequence length="125" mass="13831">MDMRAHTQLLELLLLWLQGARCDIQMTQSPSSHSASIGDTVTINCRASQDINKYLAWYQQKPGKSPKLMIYRASNLGSGVPARFSGSGSGTDYTLTINSVEAEDVGTYYCQQYYARPPTVIQAMT</sequence>
<dbReference type="SMART" id="SM00406">
    <property type="entry name" value="IGv"/>
    <property type="match status" value="1"/>
</dbReference>
<dbReference type="InterPro" id="IPR036179">
    <property type="entry name" value="Ig-like_dom_sf"/>
</dbReference>
<evidence type="ECO:0000256" key="4">
    <source>
        <dbReference type="SAM" id="SignalP"/>
    </source>
</evidence>
<dbReference type="Gene3D" id="2.60.40.10">
    <property type="entry name" value="Immunoglobulins"/>
    <property type="match status" value="1"/>
</dbReference>
<dbReference type="InterPro" id="IPR013783">
    <property type="entry name" value="Ig-like_fold"/>
</dbReference>
<dbReference type="GO" id="GO:0005576">
    <property type="term" value="C:extracellular region"/>
    <property type="evidence" value="ECO:0007669"/>
    <property type="project" value="UniProtKB-ARBA"/>
</dbReference>
<feature type="domain" description="Ig-like" evidence="5">
    <location>
        <begin position="24"/>
        <end position="111"/>
    </location>
</feature>
<dbReference type="Proteomes" id="UP000028990">
    <property type="component" value="Unassembled WGS sequence"/>
</dbReference>
<evidence type="ECO:0000256" key="3">
    <source>
        <dbReference type="ARBA" id="ARBA00043265"/>
    </source>
</evidence>
<evidence type="ECO:0000259" key="5">
    <source>
        <dbReference type="PROSITE" id="PS50835"/>
    </source>
</evidence>
<keyword evidence="3" id="KW-1280">Immunoglobulin</keyword>
<dbReference type="EMBL" id="KN123035">
    <property type="protein sequence ID" value="KFO27029.1"/>
    <property type="molecule type" value="Genomic_DNA"/>
</dbReference>
<accession>A0A091D4K3</accession>
<evidence type="ECO:0000256" key="1">
    <source>
        <dbReference type="ARBA" id="ARBA00022859"/>
    </source>
</evidence>
<evidence type="ECO:0000313" key="6">
    <source>
        <dbReference type="EMBL" id="KFO27029.1"/>
    </source>
</evidence>
<reference evidence="6 7" key="1">
    <citation type="submission" date="2013-11" db="EMBL/GenBank/DDBJ databases">
        <title>The Damaraland mole rat (Fukomys damarensis) genome and evolution of African mole rats.</title>
        <authorList>
            <person name="Gladyshev V.N."/>
            <person name="Fang X."/>
        </authorList>
    </citation>
    <scope>NUCLEOTIDE SEQUENCE [LARGE SCALE GENOMIC DNA]</scope>
    <source>
        <tissue evidence="6">Liver</tissue>
    </source>
</reference>
<dbReference type="FunFam" id="2.60.40.10:FF:000212">
    <property type="entry name" value="Immunoglobulin kappa chain variable 12-38"/>
    <property type="match status" value="1"/>
</dbReference>